<feature type="compositionally biased region" description="Polar residues" evidence="1">
    <location>
        <begin position="373"/>
        <end position="382"/>
    </location>
</feature>
<reference evidence="3" key="1">
    <citation type="submission" date="2021-11" db="EMBL/GenBank/DDBJ databases">
        <authorList>
            <person name="Herlambang A."/>
            <person name="Guo Y."/>
            <person name="Takashima Y."/>
            <person name="Nishizawa T."/>
        </authorList>
    </citation>
    <scope>NUCLEOTIDE SEQUENCE</scope>
    <source>
        <strain evidence="3">E1425</strain>
    </source>
</reference>
<dbReference type="Proteomes" id="UP000827284">
    <property type="component" value="Unassembled WGS sequence"/>
</dbReference>
<proteinExistence type="predicted"/>
<feature type="transmembrane region" description="Helical" evidence="2">
    <location>
        <begin position="701"/>
        <end position="722"/>
    </location>
</feature>
<feature type="transmembrane region" description="Helical" evidence="2">
    <location>
        <begin position="670"/>
        <end position="689"/>
    </location>
</feature>
<gene>
    <name evidence="3" type="ORF">EMPS_00014</name>
</gene>
<feature type="region of interest" description="Disordered" evidence="1">
    <location>
        <begin position="1"/>
        <end position="102"/>
    </location>
</feature>
<evidence type="ECO:0000256" key="2">
    <source>
        <dbReference type="SAM" id="Phobius"/>
    </source>
</evidence>
<comment type="caution">
    <text evidence="3">The sequence shown here is derived from an EMBL/GenBank/DDBJ whole genome shotgun (WGS) entry which is preliminary data.</text>
</comment>
<evidence type="ECO:0000256" key="1">
    <source>
        <dbReference type="SAM" id="MobiDB-lite"/>
    </source>
</evidence>
<accession>A0A9P3GYM1</accession>
<feature type="compositionally biased region" description="Basic and acidic residues" evidence="1">
    <location>
        <begin position="339"/>
        <end position="349"/>
    </location>
</feature>
<dbReference type="AlphaFoldDB" id="A0A9P3GYM1"/>
<keyword evidence="2" id="KW-1133">Transmembrane helix</keyword>
<feature type="compositionally biased region" description="Basic and acidic residues" evidence="1">
    <location>
        <begin position="245"/>
        <end position="260"/>
    </location>
</feature>
<feature type="compositionally biased region" description="Low complexity" evidence="1">
    <location>
        <begin position="195"/>
        <end position="216"/>
    </location>
</feature>
<feature type="compositionally biased region" description="Polar residues" evidence="1">
    <location>
        <begin position="41"/>
        <end position="51"/>
    </location>
</feature>
<keyword evidence="2" id="KW-0812">Transmembrane</keyword>
<name>A0A9P3GYM1_9FUNG</name>
<feature type="compositionally biased region" description="Low complexity" evidence="1">
    <location>
        <begin position="814"/>
        <end position="838"/>
    </location>
</feature>
<feature type="region of interest" description="Disordered" evidence="1">
    <location>
        <begin position="373"/>
        <end position="409"/>
    </location>
</feature>
<organism evidence="3 4">
    <name type="scientific">Entomortierella parvispora</name>
    <dbReference type="NCBI Taxonomy" id="205924"/>
    <lineage>
        <taxon>Eukaryota</taxon>
        <taxon>Fungi</taxon>
        <taxon>Fungi incertae sedis</taxon>
        <taxon>Mucoromycota</taxon>
        <taxon>Mortierellomycotina</taxon>
        <taxon>Mortierellomycetes</taxon>
        <taxon>Mortierellales</taxon>
        <taxon>Mortierellaceae</taxon>
        <taxon>Entomortierella</taxon>
    </lineage>
</organism>
<evidence type="ECO:0000313" key="4">
    <source>
        <dbReference type="Proteomes" id="UP000827284"/>
    </source>
</evidence>
<feature type="region of interest" description="Disordered" evidence="1">
    <location>
        <begin position="164"/>
        <end position="349"/>
    </location>
</feature>
<dbReference type="OrthoDB" id="3253553at2759"/>
<protein>
    <recommendedName>
        <fullName evidence="5">MARVEL domain-containing protein</fullName>
    </recommendedName>
</protein>
<keyword evidence="4" id="KW-1185">Reference proteome</keyword>
<feature type="compositionally biased region" description="Basic and acidic residues" evidence="1">
    <location>
        <begin position="320"/>
        <end position="332"/>
    </location>
</feature>
<reference evidence="3" key="2">
    <citation type="journal article" date="2022" name="Microbiol. Resour. Announc.">
        <title>Whole-Genome Sequence of Entomortierella parvispora E1425, a Mucoromycotan Fungus Associated with Burkholderiaceae-Related Endosymbiotic Bacteria.</title>
        <authorList>
            <person name="Herlambang A."/>
            <person name="Guo Y."/>
            <person name="Takashima Y."/>
            <person name="Narisawa K."/>
            <person name="Ohta H."/>
            <person name="Nishizawa T."/>
        </authorList>
    </citation>
    <scope>NUCLEOTIDE SEQUENCE</scope>
    <source>
        <strain evidence="3">E1425</strain>
    </source>
</reference>
<feature type="compositionally biased region" description="Basic residues" evidence="1">
    <location>
        <begin position="31"/>
        <end position="40"/>
    </location>
</feature>
<sequence length="845" mass="92729">MLKKLGLVSKDQDSASSSPPPNSSLADKDKFKARHNKKVLKSTTSVDSADSPSIAPRPHLPSSVYNPNPFPLDPTLPEGLSRFHGFVAKQESSTREDDSVEIEVEERRGFVSGKSRQSMDQVHRERHVQETRTFEVEDVEYELAKTTSNPIQRLNAGFKGALAKSGLGKSKDRPQDPIEPDQEVDAVLQHHQRLQEQQLQQQQWASSQHSDSSSRPSRGRERERRGRQRTNSGPVHPSRVNKSAYIDDRALSPERRDRPSRLQSLSPPRGQEGGVRSGSYWPTSTDLEDEQKSPFLGYQLPPHAASRRPLSQTSNDSDGDFSRLGRDGRREGGPNARYHSRERQGSDRMRREVLAGGGQRRQSGLNNVISTATAVGRTSSELGTDDELSAQGGGRGADPPVQTSSAQLPDRLSRAKEWVATHSQRNSIVAMPEPAAADLSRPVVMAQRPLSAPTRAEYNRHRLSLDAEEYGMVAGPYRAGGYVSNPGSRFEARERMAMMTHMQMQGSSNPYRDSLGDNDRYWSHQLEGYEQDRYRYGSGGEMLTKEGMYGADRPGMYGRYYGYGPGGLDDADDEDESTLAPGSTAGGMTRPKKIVDTLPGDASQLTTMQLPGDGENQLASDNKVPNKRRLVLRIISLASSFFVLVLLIAASPVSHSSSPFSTPAGLVFHYVVAILSTVTSFAFVFNYFNRRLRHREKMKRYILFGLDIVMTLAWMIDIFVCIEKFPCAVGGQHGWCDMYNTSVFLGIIALLSFLAAFIWDIWGSFDHSKLIGDRPLIRKAPPGWDKKSLANQGAGPGYGGARYPGMAPGSAPGAMPGAFPGAAPGQRGAGAGAAAPPAKKSKALW</sequence>
<evidence type="ECO:0000313" key="3">
    <source>
        <dbReference type="EMBL" id="GJJ67668.1"/>
    </source>
</evidence>
<keyword evidence="2" id="KW-0472">Membrane</keyword>
<dbReference type="EMBL" id="BQFW01000001">
    <property type="protein sequence ID" value="GJJ67668.1"/>
    <property type="molecule type" value="Genomic_DNA"/>
</dbReference>
<feature type="transmembrane region" description="Helical" evidence="2">
    <location>
        <begin position="742"/>
        <end position="762"/>
    </location>
</feature>
<feature type="transmembrane region" description="Helical" evidence="2">
    <location>
        <begin position="630"/>
        <end position="650"/>
    </location>
</feature>
<evidence type="ECO:0008006" key="5">
    <source>
        <dbReference type="Google" id="ProtNLM"/>
    </source>
</evidence>
<feature type="region of interest" description="Disordered" evidence="1">
    <location>
        <begin position="568"/>
        <end position="592"/>
    </location>
</feature>
<feature type="region of interest" description="Disordered" evidence="1">
    <location>
        <begin position="814"/>
        <end position="845"/>
    </location>
</feature>